<organism evidence="3 4">
    <name type="scientific">Chlorella ohadii</name>
    <dbReference type="NCBI Taxonomy" id="2649997"/>
    <lineage>
        <taxon>Eukaryota</taxon>
        <taxon>Viridiplantae</taxon>
        <taxon>Chlorophyta</taxon>
        <taxon>core chlorophytes</taxon>
        <taxon>Trebouxiophyceae</taxon>
        <taxon>Chlorellales</taxon>
        <taxon>Chlorellaceae</taxon>
        <taxon>Chlorella clade</taxon>
        <taxon>Chlorella</taxon>
    </lineage>
</organism>
<keyword evidence="2" id="KW-0472">Membrane</keyword>
<feature type="region of interest" description="Disordered" evidence="1">
    <location>
        <begin position="1"/>
        <end position="54"/>
    </location>
</feature>
<feature type="compositionally biased region" description="Gly residues" evidence="1">
    <location>
        <begin position="33"/>
        <end position="48"/>
    </location>
</feature>
<evidence type="ECO:0000256" key="1">
    <source>
        <dbReference type="SAM" id="MobiDB-lite"/>
    </source>
</evidence>
<reference evidence="3" key="1">
    <citation type="submission" date="2020-11" db="EMBL/GenBank/DDBJ databases">
        <title>Chlorella ohadii genome sequencing and assembly.</title>
        <authorList>
            <person name="Murik O."/>
            <person name="Treves H."/>
            <person name="Kedem I."/>
            <person name="Shotland Y."/>
            <person name="Kaplan A."/>
        </authorList>
    </citation>
    <scope>NUCLEOTIDE SEQUENCE</scope>
    <source>
        <strain evidence="3">1</strain>
    </source>
</reference>
<gene>
    <name evidence="3" type="ORF">COHA_008490</name>
</gene>
<evidence type="ECO:0000313" key="4">
    <source>
        <dbReference type="Proteomes" id="UP001205105"/>
    </source>
</evidence>
<dbReference type="Gene3D" id="1.10.30.10">
    <property type="entry name" value="High mobility group box domain"/>
    <property type="match status" value="1"/>
</dbReference>
<keyword evidence="2" id="KW-1133">Transmembrane helix</keyword>
<proteinExistence type="predicted"/>
<accession>A0AAD5H358</accession>
<dbReference type="EMBL" id="JADXDR010000145">
    <property type="protein sequence ID" value="KAI7837697.1"/>
    <property type="molecule type" value="Genomic_DNA"/>
</dbReference>
<dbReference type="Proteomes" id="UP001205105">
    <property type="component" value="Unassembled WGS sequence"/>
</dbReference>
<evidence type="ECO:0000256" key="2">
    <source>
        <dbReference type="SAM" id="Phobius"/>
    </source>
</evidence>
<dbReference type="InterPro" id="IPR036910">
    <property type="entry name" value="HMG_box_dom_sf"/>
</dbReference>
<feature type="compositionally biased region" description="Low complexity" evidence="1">
    <location>
        <begin position="22"/>
        <end position="32"/>
    </location>
</feature>
<comment type="caution">
    <text evidence="3">The sequence shown here is derived from an EMBL/GenBank/DDBJ whole genome shotgun (WGS) entry which is preliminary data.</text>
</comment>
<dbReference type="AlphaFoldDB" id="A0AAD5H358"/>
<feature type="transmembrane region" description="Helical" evidence="2">
    <location>
        <begin position="70"/>
        <end position="94"/>
    </location>
</feature>
<name>A0AAD5H358_9CHLO</name>
<evidence type="ECO:0000313" key="3">
    <source>
        <dbReference type="EMBL" id="KAI7837697.1"/>
    </source>
</evidence>
<keyword evidence="4" id="KW-1185">Reference proteome</keyword>
<dbReference type="CDD" id="cd00084">
    <property type="entry name" value="HMG-box_SF"/>
    <property type="match status" value="1"/>
</dbReference>
<keyword evidence="2" id="KW-0812">Transmembrane</keyword>
<protein>
    <submittedName>
        <fullName evidence="3">Uncharacterized protein</fullName>
    </submittedName>
</protein>
<sequence length="234" mass="25143">MLHEGDGKRAMTGAPAPAGVPQGSKGQQEGGAKQAGGGGGGGGGGKGNSGPKIAASLSEWTDDTLSNDGWLMMSFVVAWFAAPGVALLLWPYVVDTAGFKLFFKENRVSVCAAGPHRTAGKDWARRLDEAVADRWEALTDEERQTWTARGRRAAREKKAAEVEAQPYWGRWLDARGLLDGMTDYRERIRLAKTLISQVLADPQAREAAFAEMKGYVAEEAAAIRRGDIPVQQLS</sequence>